<feature type="region of interest" description="Disordered" evidence="1">
    <location>
        <begin position="1"/>
        <end position="60"/>
    </location>
</feature>
<evidence type="ECO:0000313" key="3">
    <source>
        <dbReference type="Proteomes" id="UP000637695"/>
    </source>
</evidence>
<evidence type="ECO:0000313" key="2">
    <source>
        <dbReference type="EMBL" id="GGJ02774.1"/>
    </source>
</evidence>
<proteinExistence type="predicted"/>
<gene>
    <name evidence="2" type="ORF">GCM10010885_10120</name>
</gene>
<feature type="compositionally biased region" description="Low complexity" evidence="1">
    <location>
        <begin position="25"/>
        <end position="53"/>
    </location>
</feature>
<dbReference type="EMBL" id="BMOY01000011">
    <property type="protein sequence ID" value="GGJ02774.1"/>
    <property type="molecule type" value="Genomic_DNA"/>
</dbReference>
<feature type="compositionally biased region" description="Basic residues" evidence="1">
    <location>
        <begin position="1"/>
        <end position="12"/>
    </location>
</feature>
<dbReference type="AlphaFoldDB" id="A0A917NIE0"/>
<accession>A0A917NIE0</accession>
<dbReference type="RefSeq" id="WP_229776421.1">
    <property type="nucleotide sequence ID" value="NZ_BMOY01000011.1"/>
</dbReference>
<keyword evidence="3" id="KW-1185">Reference proteome</keyword>
<reference evidence="2" key="2">
    <citation type="submission" date="2020-09" db="EMBL/GenBank/DDBJ databases">
        <authorList>
            <person name="Sun Q."/>
            <person name="Ohkuma M."/>
        </authorList>
    </citation>
    <scope>NUCLEOTIDE SEQUENCE</scope>
    <source>
        <strain evidence="2">JCM 18487</strain>
    </source>
</reference>
<dbReference type="Proteomes" id="UP000637695">
    <property type="component" value="Unassembled WGS sequence"/>
</dbReference>
<reference evidence="2" key="1">
    <citation type="journal article" date="2014" name="Int. J. Syst. Evol. Microbiol.">
        <title>Complete genome sequence of Corynebacterium casei LMG S-19264T (=DSM 44701T), isolated from a smear-ripened cheese.</title>
        <authorList>
            <consortium name="US DOE Joint Genome Institute (JGI-PGF)"/>
            <person name="Walter F."/>
            <person name="Albersmeier A."/>
            <person name="Kalinowski J."/>
            <person name="Ruckert C."/>
        </authorList>
    </citation>
    <scope>NUCLEOTIDE SEQUENCE</scope>
    <source>
        <strain evidence="2">JCM 18487</strain>
    </source>
</reference>
<evidence type="ECO:0000256" key="1">
    <source>
        <dbReference type="SAM" id="MobiDB-lite"/>
    </source>
</evidence>
<comment type="caution">
    <text evidence="2">The sequence shown here is derived from an EMBL/GenBank/DDBJ whole genome shotgun (WGS) entry which is preliminary data.</text>
</comment>
<sequence>MPAKKSAKRGQPRPRAAQPAQEQSVQPQNAPAAAGQPVPQQVPSSGSAQAASSRPIETLKQNLSGKRKAIFQILDDVKKVRPEQWQDPNQVEQLARDFANKLGLPVPEQRLKAFVNAYKDATKNGPTANVDELIQKYGQHVDEKTAQEIKKFVPKHVR</sequence>
<name>A0A917NIE0_9BACL</name>
<organism evidence="2 3">
    <name type="scientific">Alicyclobacillus cellulosilyticus</name>
    <dbReference type="NCBI Taxonomy" id="1003997"/>
    <lineage>
        <taxon>Bacteria</taxon>
        <taxon>Bacillati</taxon>
        <taxon>Bacillota</taxon>
        <taxon>Bacilli</taxon>
        <taxon>Bacillales</taxon>
        <taxon>Alicyclobacillaceae</taxon>
        <taxon>Alicyclobacillus</taxon>
    </lineage>
</organism>
<protein>
    <submittedName>
        <fullName evidence="2">Uncharacterized protein</fullName>
    </submittedName>
</protein>